<protein>
    <submittedName>
        <fullName evidence="1">Uncharacterized protein</fullName>
    </submittedName>
</protein>
<accession>A0A8X6TYT3</accession>
<organism evidence="1 2">
    <name type="scientific">Nephila pilipes</name>
    <name type="common">Giant wood spider</name>
    <name type="synonym">Nephila maculata</name>
    <dbReference type="NCBI Taxonomy" id="299642"/>
    <lineage>
        <taxon>Eukaryota</taxon>
        <taxon>Metazoa</taxon>
        <taxon>Ecdysozoa</taxon>
        <taxon>Arthropoda</taxon>
        <taxon>Chelicerata</taxon>
        <taxon>Arachnida</taxon>
        <taxon>Araneae</taxon>
        <taxon>Araneomorphae</taxon>
        <taxon>Entelegynae</taxon>
        <taxon>Araneoidea</taxon>
        <taxon>Nephilidae</taxon>
        <taxon>Nephila</taxon>
    </lineage>
</organism>
<proteinExistence type="predicted"/>
<comment type="caution">
    <text evidence="1">The sequence shown here is derived from an EMBL/GenBank/DDBJ whole genome shotgun (WGS) entry which is preliminary data.</text>
</comment>
<dbReference type="AlphaFoldDB" id="A0A8X6TYT3"/>
<reference evidence="1" key="1">
    <citation type="submission" date="2020-08" db="EMBL/GenBank/DDBJ databases">
        <title>Multicomponent nature underlies the extraordinary mechanical properties of spider dragline silk.</title>
        <authorList>
            <person name="Kono N."/>
            <person name="Nakamura H."/>
            <person name="Mori M."/>
            <person name="Yoshida Y."/>
            <person name="Ohtoshi R."/>
            <person name="Malay A.D."/>
            <person name="Moran D.A.P."/>
            <person name="Tomita M."/>
            <person name="Numata K."/>
            <person name="Arakawa K."/>
        </authorList>
    </citation>
    <scope>NUCLEOTIDE SEQUENCE</scope>
</reference>
<name>A0A8X6TYT3_NEPPI</name>
<sequence>MKSPMGLFAWSVSLFQQPVLCPLRRLDFTILLEASKEVSKVFLVGIRDSVSQVSGWALRRFWLVSQELGASTEGVFRGDNRQFPQENFGSRPPQAWFQEMAEESSQDSSQSAIIWRDVPVSASSVRLGPRGRLPLGPEVQSWYQFGSSQPRVLEGSHESVGPIGAIISLWLWPPWASGQMRSVVAPPVGDFGSKALNGLWTLSPGRSSETDFQTGGIGVDLPFHQNILKCL</sequence>
<keyword evidence="2" id="KW-1185">Reference proteome</keyword>
<dbReference type="EMBL" id="BMAW01070117">
    <property type="protein sequence ID" value="GFT71828.1"/>
    <property type="molecule type" value="Genomic_DNA"/>
</dbReference>
<gene>
    <name evidence="1" type="ORF">NPIL_114681</name>
</gene>
<evidence type="ECO:0000313" key="1">
    <source>
        <dbReference type="EMBL" id="GFT71828.1"/>
    </source>
</evidence>
<evidence type="ECO:0000313" key="2">
    <source>
        <dbReference type="Proteomes" id="UP000887013"/>
    </source>
</evidence>
<dbReference type="Proteomes" id="UP000887013">
    <property type="component" value="Unassembled WGS sequence"/>
</dbReference>